<dbReference type="GO" id="GO:0006629">
    <property type="term" value="P:lipid metabolic process"/>
    <property type="evidence" value="ECO:0007669"/>
    <property type="project" value="InterPro"/>
</dbReference>
<dbReference type="NCBIfam" id="TIGR01217">
    <property type="entry name" value="ac_ac_CoA_syn"/>
    <property type="match status" value="1"/>
</dbReference>
<evidence type="ECO:0000256" key="4">
    <source>
        <dbReference type="ARBA" id="ARBA00022840"/>
    </source>
</evidence>
<dbReference type="Pfam" id="PF00501">
    <property type="entry name" value="AMP-binding"/>
    <property type="match status" value="1"/>
</dbReference>
<protein>
    <recommendedName>
        <fullName evidence="5">AMP-dependent synthetase/ligase domain-containing protein</fullName>
    </recommendedName>
</protein>
<dbReference type="PANTHER" id="PTHR42921:SF1">
    <property type="entry name" value="ACETOACETYL-COA SYNTHETASE"/>
    <property type="match status" value="1"/>
</dbReference>
<dbReference type="SUPFAM" id="SSF56801">
    <property type="entry name" value="Acetyl-CoA synthetase-like"/>
    <property type="match status" value="1"/>
</dbReference>
<evidence type="ECO:0000313" key="6">
    <source>
        <dbReference type="EMBL" id="SVA54573.1"/>
    </source>
</evidence>
<dbReference type="PROSITE" id="PS00455">
    <property type="entry name" value="AMP_BINDING"/>
    <property type="match status" value="1"/>
</dbReference>
<evidence type="ECO:0000256" key="3">
    <source>
        <dbReference type="ARBA" id="ARBA00022741"/>
    </source>
</evidence>
<sequence>MVKNHSSLWSPNEAIKDKSQLKKFCKQLEKKHFLKHNVDFENLWKWSVKNPEIFWSEVWNFTKIKGAKGKRIIKKNKVFYKNIFFPESKLNYSENLLPKKNDEIAISFFSEKGIKKKITWNKLYESVCKFSSYLKKINLKEKDRVAAYVPNSIETIISFLAVSKNGLIWSSCSPDFGVQGIVDRFLQIKPKILITCEHYFYNGKKIDILEKIPQILKKIKSIKKVIVFSYDDKFEKQLDSKYTNFNSVLEKSKVNKVFKKFCFNHPLYILYSSGTTGVPKCITHGAGNALIEHNKEFSLHCNISNSDKIFYYTTTGWMMWNWLVGGLSRGATLYLYDGSPTYPCKDTLIKFCEKEKINLFGVSAKYIDYLKKENFNFNNLDLSNLKMIASTGSPLVKESFEFVYKNIKNDVHLNSISGGTDVVGCLVLGNIFSNVHAGEIQGESLGIDVDIFNEKGESVGANHKGELVIKNPFPTIPIKFWNDMNNKKLKKAYFSKYKNVWYHGDFIQKTQNGGFIMLGRSDTTLNPGGVRMGTAEIYRQVENIEFVRESLAVGQNWKDDVRIILFVVMETKKKLGVEEINFIKSKIKDNCSPKHVPHKVIEILEIPRTKSGKIVELAVKKTIHGENIENLEALSNPESIKFFKNLYEKGLFNE</sequence>
<evidence type="ECO:0000259" key="5">
    <source>
        <dbReference type="Pfam" id="PF00501"/>
    </source>
</evidence>
<dbReference type="InterPro" id="IPR000873">
    <property type="entry name" value="AMP-dep_synth/lig_dom"/>
</dbReference>
<dbReference type="InterPro" id="IPR020845">
    <property type="entry name" value="AMP-binding_CS"/>
</dbReference>
<keyword evidence="4" id="KW-0067">ATP-binding</keyword>
<organism evidence="6">
    <name type="scientific">marine metagenome</name>
    <dbReference type="NCBI Taxonomy" id="408172"/>
    <lineage>
        <taxon>unclassified sequences</taxon>
        <taxon>metagenomes</taxon>
        <taxon>ecological metagenomes</taxon>
    </lineage>
</organism>
<dbReference type="InterPro" id="IPR045851">
    <property type="entry name" value="AMP-bd_C_sf"/>
</dbReference>
<dbReference type="AlphaFoldDB" id="A0A381WRN0"/>
<feature type="domain" description="AMP-dependent synthetase/ligase" evidence="5">
    <location>
        <begin position="100"/>
        <end position="472"/>
    </location>
</feature>
<accession>A0A381WRN0</accession>
<dbReference type="PANTHER" id="PTHR42921">
    <property type="entry name" value="ACETOACETYL-COA SYNTHETASE"/>
    <property type="match status" value="1"/>
</dbReference>
<gene>
    <name evidence="6" type="ORF">METZ01_LOCUS107427</name>
</gene>
<evidence type="ECO:0000256" key="1">
    <source>
        <dbReference type="ARBA" id="ARBA00006432"/>
    </source>
</evidence>
<dbReference type="InterPro" id="IPR005914">
    <property type="entry name" value="Acac_CoA_synth"/>
</dbReference>
<dbReference type="NCBIfam" id="NF002937">
    <property type="entry name" value="PRK03584.1"/>
    <property type="match status" value="1"/>
</dbReference>
<keyword evidence="2" id="KW-0436">Ligase</keyword>
<comment type="similarity">
    <text evidence="1">Belongs to the ATP-dependent AMP-binding enzyme family.</text>
</comment>
<dbReference type="Gene3D" id="3.40.50.12780">
    <property type="entry name" value="N-terminal domain of ligase-like"/>
    <property type="match status" value="1"/>
</dbReference>
<name>A0A381WRN0_9ZZZZ</name>
<evidence type="ECO:0000256" key="2">
    <source>
        <dbReference type="ARBA" id="ARBA00022598"/>
    </source>
</evidence>
<dbReference type="Gene3D" id="3.30.300.30">
    <property type="match status" value="1"/>
</dbReference>
<proteinExistence type="inferred from homology"/>
<dbReference type="GO" id="GO:0005524">
    <property type="term" value="F:ATP binding"/>
    <property type="evidence" value="ECO:0007669"/>
    <property type="project" value="UniProtKB-KW"/>
</dbReference>
<dbReference type="GO" id="GO:0030729">
    <property type="term" value="F:acetoacetate-CoA ligase activity"/>
    <property type="evidence" value="ECO:0007669"/>
    <property type="project" value="InterPro"/>
</dbReference>
<dbReference type="EMBL" id="UINC01012504">
    <property type="protein sequence ID" value="SVA54573.1"/>
    <property type="molecule type" value="Genomic_DNA"/>
</dbReference>
<keyword evidence="3" id="KW-0547">Nucleotide-binding</keyword>
<reference evidence="6" key="1">
    <citation type="submission" date="2018-05" db="EMBL/GenBank/DDBJ databases">
        <authorList>
            <person name="Lanie J.A."/>
            <person name="Ng W.-L."/>
            <person name="Kazmierczak K.M."/>
            <person name="Andrzejewski T.M."/>
            <person name="Davidsen T.M."/>
            <person name="Wayne K.J."/>
            <person name="Tettelin H."/>
            <person name="Glass J.I."/>
            <person name="Rusch D."/>
            <person name="Podicherti R."/>
            <person name="Tsui H.-C.T."/>
            <person name="Winkler M.E."/>
        </authorList>
    </citation>
    <scope>NUCLEOTIDE SEQUENCE</scope>
</reference>
<dbReference type="InterPro" id="IPR042099">
    <property type="entry name" value="ANL_N_sf"/>
</dbReference>